<keyword evidence="2" id="KW-1185">Reference proteome</keyword>
<reference evidence="2" key="1">
    <citation type="journal article" date="2019" name="Int. J. Syst. Evol. Microbiol.">
        <title>The Global Catalogue of Microorganisms (GCM) 10K type strain sequencing project: providing services to taxonomists for standard genome sequencing and annotation.</title>
        <authorList>
            <consortium name="The Broad Institute Genomics Platform"/>
            <consortium name="The Broad Institute Genome Sequencing Center for Infectious Disease"/>
            <person name="Wu L."/>
            <person name="Ma J."/>
        </authorList>
    </citation>
    <scope>NUCLEOTIDE SEQUENCE [LARGE SCALE GENOMIC DNA]</scope>
    <source>
        <strain evidence="2">CGMCC 1.15731</strain>
    </source>
</reference>
<evidence type="ECO:0008006" key="3">
    <source>
        <dbReference type="Google" id="ProtNLM"/>
    </source>
</evidence>
<dbReference type="InterPro" id="IPR038287">
    <property type="entry name" value="Cse2_sf"/>
</dbReference>
<gene>
    <name evidence="1" type="ORF">ACFO1V_05235</name>
</gene>
<protein>
    <recommendedName>
        <fullName evidence="3">Type I-E CRISPR-associated protein Cse2/CasB</fullName>
    </recommendedName>
</protein>
<dbReference type="Proteomes" id="UP001596042">
    <property type="component" value="Unassembled WGS sequence"/>
</dbReference>
<name>A0ABV9H565_9HYPH</name>
<proteinExistence type="predicted"/>
<organism evidence="1 2">
    <name type="scientific">Daeguia caeni</name>
    <dbReference type="NCBI Taxonomy" id="439612"/>
    <lineage>
        <taxon>Bacteria</taxon>
        <taxon>Pseudomonadati</taxon>
        <taxon>Pseudomonadota</taxon>
        <taxon>Alphaproteobacteria</taxon>
        <taxon>Hyphomicrobiales</taxon>
        <taxon>Brucellaceae</taxon>
        <taxon>Daeguia</taxon>
    </lineage>
</organism>
<dbReference type="EMBL" id="JBHSEL010000044">
    <property type="protein sequence ID" value="MFC4624630.1"/>
    <property type="molecule type" value="Genomic_DNA"/>
</dbReference>
<evidence type="ECO:0000313" key="1">
    <source>
        <dbReference type="EMBL" id="MFC4624630.1"/>
    </source>
</evidence>
<evidence type="ECO:0000313" key="2">
    <source>
        <dbReference type="Proteomes" id="UP001596042"/>
    </source>
</evidence>
<comment type="caution">
    <text evidence="1">The sequence shown here is derived from an EMBL/GenBank/DDBJ whole genome shotgun (WGS) entry which is preliminary data.</text>
</comment>
<dbReference type="RefSeq" id="WP_374830219.1">
    <property type="nucleotide sequence ID" value="NZ_JBHEEZ010000003.1"/>
</dbReference>
<sequence>MPPEENRQTPGDRVFQLAQSMVKLDPGQLARLRRMDPEGPGEGDFWRLAVQHDLRTDSKSLLFVRILALLTPKGDPDGHKMLHDRSKPLGAALFEAGYPETRLLNFLALPHAKRGEALERMARWLAAKGHNGVNCTDIARLLFSDDVSHSRRLAETYYRAKDKAQSQTDSNEDKAA</sequence>
<accession>A0ABV9H565</accession>
<dbReference type="Gene3D" id="1.10.520.40">
    <property type="entry name" value="CRISPR-associated protein Cse2"/>
    <property type="match status" value="1"/>
</dbReference>